<dbReference type="EMBL" id="ML121528">
    <property type="protein sequence ID" value="RPB29096.1"/>
    <property type="molecule type" value="Genomic_DNA"/>
</dbReference>
<reference evidence="2 3" key="1">
    <citation type="journal article" date="2018" name="Nat. Ecol. Evol.">
        <title>Pezizomycetes genomes reveal the molecular basis of ectomycorrhizal truffle lifestyle.</title>
        <authorList>
            <person name="Murat C."/>
            <person name="Payen T."/>
            <person name="Noel B."/>
            <person name="Kuo A."/>
            <person name="Morin E."/>
            <person name="Chen J."/>
            <person name="Kohler A."/>
            <person name="Krizsan K."/>
            <person name="Balestrini R."/>
            <person name="Da Silva C."/>
            <person name="Montanini B."/>
            <person name="Hainaut M."/>
            <person name="Levati E."/>
            <person name="Barry K.W."/>
            <person name="Belfiori B."/>
            <person name="Cichocki N."/>
            <person name="Clum A."/>
            <person name="Dockter R.B."/>
            <person name="Fauchery L."/>
            <person name="Guy J."/>
            <person name="Iotti M."/>
            <person name="Le Tacon F."/>
            <person name="Lindquist E.A."/>
            <person name="Lipzen A."/>
            <person name="Malagnac F."/>
            <person name="Mello A."/>
            <person name="Molinier V."/>
            <person name="Miyauchi S."/>
            <person name="Poulain J."/>
            <person name="Riccioni C."/>
            <person name="Rubini A."/>
            <person name="Sitrit Y."/>
            <person name="Splivallo R."/>
            <person name="Traeger S."/>
            <person name="Wang M."/>
            <person name="Zifcakova L."/>
            <person name="Wipf D."/>
            <person name="Zambonelli A."/>
            <person name="Paolocci F."/>
            <person name="Nowrousian M."/>
            <person name="Ottonello S."/>
            <person name="Baldrian P."/>
            <person name="Spatafora J.W."/>
            <person name="Henrissat B."/>
            <person name="Nagy L.G."/>
            <person name="Aury J.M."/>
            <person name="Wincker P."/>
            <person name="Grigoriev I.V."/>
            <person name="Bonfante P."/>
            <person name="Martin F.M."/>
        </authorList>
    </citation>
    <scope>NUCLEOTIDE SEQUENCE [LARGE SCALE GENOMIC DNA]</scope>
    <source>
        <strain evidence="2 3">ATCC MYA-4762</strain>
    </source>
</reference>
<sequence length="131" mass="15267">MYMLLCRITVFSHTWCTKTMEYYLALVELFAKHLKFPNNISISLSNGYSLIDGILNLEMYLSEILLQQILGVIDIVIFLILIAEFFDFKGSKTISAETQQSGQDIRQSYFDSLSFCRWNPLHQTKTHLSWL</sequence>
<dbReference type="Proteomes" id="UP000267821">
    <property type="component" value="Unassembled WGS sequence"/>
</dbReference>
<organism evidence="2 3">
    <name type="scientific">Terfezia boudieri ATCC MYA-4762</name>
    <dbReference type="NCBI Taxonomy" id="1051890"/>
    <lineage>
        <taxon>Eukaryota</taxon>
        <taxon>Fungi</taxon>
        <taxon>Dikarya</taxon>
        <taxon>Ascomycota</taxon>
        <taxon>Pezizomycotina</taxon>
        <taxon>Pezizomycetes</taxon>
        <taxon>Pezizales</taxon>
        <taxon>Pezizaceae</taxon>
        <taxon>Terfezia</taxon>
    </lineage>
</organism>
<evidence type="ECO:0000256" key="1">
    <source>
        <dbReference type="SAM" id="Phobius"/>
    </source>
</evidence>
<dbReference type="InParanoid" id="A0A3N4M1P2"/>
<proteinExistence type="predicted"/>
<keyword evidence="1" id="KW-0812">Transmembrane</keyword>
<keyword evidence="1" id="KW-1133">Transmembrane helix</keyword>
<name>A0A3N4M1P2_9PEZI</name>
<keyword evidence="3" id="KW-1185">Reference proteome</keyword>
<feature type="transmembrane region" description="Helical" evidence="1">
    <location>
        <begin position="65"/>
        <end position="86"/>
    </location>
</feature>
<keyword evidence="1" id="KW-0472">Membrane</keyword>
<protein>
    <submittedName>
        <fullName evidence="2">Uncharacterized protein</fullName>
    </submittedName>
</protein>
<evidence type="ECO:0000313" key="3">
    <source>
        <dbReference type="Proteomes" id="UP000267821"/>
    </source>
</evidence>
<gene>
    <name evidence="2" type="ORF">L211DRAFT_257259</name>
</gene>
<evidence type="ECO:0000313" key="2">
    <source>
        <dbReference type="EMBL" id="RPB29096.1"/>
    </source>
</evidence>
<accession>A0A3N4M1P2</accession>
<dbReference type="AlphaFoldDB" id="A0A3N4M1P2"/>